<accession>A0A1L7NBC9</accession>
<protein>
    <submittedName>
        <fullName evidence="1">LysR family transcriptional regulator</fullName>
    </submittedName>
</protein>
<dbReference type="Proteomes" id="UP000218731">
    <property type="component" value="Chromosome 1"/>
</dbReference>
<dbReference type="AlphaFoldDB" id="A0A1L7NBC9"/>
<sequence>MARYPQIELETSFGSEAGTLERVYNFDIDLAILALLEFDQRLSTRLYRNYPILAVVNRAGAWRNAAGQLNLTAWPGLPANNASSVSRANLLLHEGLIHIRH</sequence>
<name>A0A1L7NBC9_PSEPU</name>
<evidence type="ECO:0000313" key="2">
    <source>
        <dbReference type="Proteomes" id="UP000218731"/>
    </source>
</evidence>
<dbReference type="EMBL" id="AP015029">
    <property type="protein sequence ID" value="BAW22767.1"/>
    <property type="molecule type" value="Genomic_DNA"/>
</dbReference>
<gene>
    <name evidence="1" type="ORF">KF715C_ch21940</name>
</gene>
<proteinExistence type="predicted"/>
<reference evidence="1 2" key="1">
    <citation type="submission" date="2015-11" db="EMBL/GenBank/DDBJ databases">
        <title>Complete genome sequencing of a biphenyl-degrading bacterium, Pseudomonas putida KF715 (=NBRC110667).</title>
        <authorList>
            <person name="Suenaga H."/>
            <person name="Fujihara N."/>
            <person name="Watanabe T."/>
            <person name="Hirose J."/>
            <person name="Kimura N."/>
            <person name="Yamazoe A."/>
            <person name="Hosoyama A."/>
            <person name="Shimodaira J."/>
            <person name="Furukawa K."/>
        </authorList>
    </citation>
    <scope>NUCLEOTIDE SEQUENCE [LARGE SCALE GENOMIC DNA]</scope>
    <source>
        <strain evidence="1 2">KF715</strain>
    </source>
</reference>
<organism evidence="1 2">
    <name type="scientific">Pseudomonas putida</name>
    <name type="common">Arthrobacter siderocapsulatus</name>
    <dbReference type="NCBI Taxonomy" id="303"/>
    <lineage>
        <taxon>Bacteria</taxon>
        <taxon>Pseudomonadati</taxon>
        <taxon>Pseudomonadota</taxon>
        <taxon>Gammaproteobacteria</taxon>
        <taxon>Pseudomonadales</taxon>
        <taxon>Pseudomonadaceae</taxon>
        <taxon>Pseudomonas</taxon>
    </lineage>
</organism>
<evidence type="ECO:0000313" key="1">
    <source>
        <dbReference type="EMBL" id="BAW22767.1"/>
    </source>
</evidence>
<dbReference type="SUPFAM" id="SSF53850">
    <property type="entry name" value="Periplasmic binding protein-like II"/>
    <property type="match status" value="1"/>
</dbReference>